<keyword evidence="3" id="KW-1185">Reference proteome</keyword>
<dbReference type="OrthoDB" id="6270329at2759"/>
<reference evidence="2" key="1">
    <citation type="submission" date="2022-05" db="EMBL/GenBank/DDBJ databases">
        <title>The Musa troglodytarum L. genome provides insights into the mechanism of non-climacteric behaviour and enrichment of carotenoids.</title>
        <authorList>
            <person name="Wang J."/>
        </authorList>
    </citation>
    <scope>NUCLEOTIDE SEQUENCE</scope>
    <source>
        <tissue evidence="2">Leaf</tissue>
    </source>
</reference>
<feature type="compositionally biased region" description="Polar residues" evidence="1">
    <location>
        <begin position="109"/>
        <end position="132"/>
    </location>
</feature>
<name>A0A9E7IA18_9LILI</name>
<feature type="region of interest" description="Disordered" evidence="1">
    <location>
        <begin position="97"/>
        <end position="139"/>
    </location>
</feature>
<feature type="compositionally biased region" description="Basic and acidic residues" evidence="1">
    <location>
        <begin position="97"/>
        <end position="106"/>
    </location>
</feature>
<accession>A0A9E7IA18</accession>
<feature type="region of interest" description="Disordered" evidence="1">
    <location>
        <begin position="197"/>
        <end position="238"/>
    </location>
</feature>
<feature type="compositionally biased region" description="Acidic residues" evidence="1">
    <location>
        <begin position="222"/>
        <end position="231"/>
    </location>
</feature>
<organism evidence="2 3">
    <name type="scientific">Musa troglodytarum</name>
    <name type="common">fe'i banana</name>
    <dbReference type="NCBI Taxonomy" id="320322"/>
    <lineage>
        <taxon>Eukaryota</taxon>
        <taxon>Viridiplantae</taxon>
        <taxon>Streptophyta</taxon>
        <taxon>Embryophyta</taxon>
        <taxon>Tracheophyta</taxon>
        <taxon>Spermatophyta</taxon>
        <taxon>Magnoliopsida</taxon>
        <taxon>Liliopsida</taxon>
        <taxon>Zingiberales</taxon>
        <taxon>Musaceae</taxon>
        <taxon>Musa</taxon>
    </lineage>
</organism>
<dbReference type="PANTHER" id="PTHR48460:SF1">
    <property type="entry name" value="RWP-RK DOMAIN-CONTAINING PROTEIN"/>
    <property type="match status" value="1"/>
</dbReference>
<dbReference type="EMBL" id="CP097511">
    <property type="protein sequence ID" value="URE48011.1"/>
    <property type="molecule type" value="Genomic_DNA"/>
</dbReference>
<gene>
    <name evidence="2" type="ORF">MUK42_14595</name>
</gene>
<feature type="region of interest" description="Disordered" evidence="1">
    <location>
        <begin position="1"/>
        <end position="29"/>
    </location>
</feature>
<evidence type="ECO:0000313" key="2">
    <source>
        <dbReference type="EMBL" id="URE48011.1"/>
    </source>
</evidence>
<dbReference type="PANTHER" id="PTHR48460">
    <property type="entry name" value="RWP-RK DOMAIN-CONTAINING PROTEIN"/>
    <property type="match status" value="1"/>
</dbReference>
<protein>
    <submittedName>
        <fullName evidence="2">RWP-RK domain</fullName>
    </submittedName>
</protein>
<sequence>MTSAPPLEASGSRSPRPQQQQQARPPPSGTLTFDEISKLFSLPIAEAAPVLGSGGWLCLFGFLCVLLRNSVVYLAGKTVEDIRRDIAKERSKELADLSKTNQKKDVPNAMSSPVGSLSALTSNPAQESSKMQRVSMPGHVSQLQGSRFTQNGWPNMIHQNQSKNIPTFMDEFKYGFPENGLSSTSFKWWGISRLEETERTAPGEGETTTEKDDSQEVQDSSNEGEEPDSGAEDNGIVTKPSALLCSLRRKSVEYGRESLKRGISVAGIPNKLTKRQKLTLSRVFGSSLPEEWKENFS</sequence>
<evidence type="ECO:0000313" key="3">
    <source>
        <dbReference type="Proteomes" id="UP001055439"/>
    </source>
</evidence>
<dbReference type="Proteomes" id="UP001055439">
    <property type="component" value="Chromosome 9"/>
</dbReference>
<feature type="compositionally biased region" description="Low complexity" evidence="1">
    <location>
        <begin position="9"/>
        <end position="23"/>
    </location>
</feature>
<proteinExistence type="predicted"/>
<evidence type="ECO:0000256" key="1">
    <source>
        <dbReference type="SAM" id="MobiDB-lite"/>
    </source>
</evidence>
<dbReference type="AlphaFoldDB" id="A0A9E7IA18"/>